<keyword evidence="4" id="KW-0410">Iron transport</keyword>
<reference evidence="16" key="1">
    <citation type="submission" date="2007-10" db="EMBL/GenBank/DDBJ databases">
        <authorList>
            <person name="Fulton L."/>
            <person name="Clifton S."/>
            <person name="Fulton B."/>
            <person name="Xu J."/>
            <person name="Minx P."/>
            <person name="Pepin K.H."/>
            <person name="Johnson M."/>
            <person name="Thiruvilangam P."/>
            <person name="Bhonagiri V."/>
            <person name="Nash W.E."/>
            <person name="Mardis E.R."/>
            <person name="Wilson R.K."/>
        </authorList>
    </citation>
    <scope>NUCLEOTIDE SEQUENCE [LARGE SCALE GENOMIC DNA]</scope>
    <source>
        <strain evidence="16">DSM 17216</strain>
    </source>
</reference>
<feature type="domain" description="TonB-dependent receptor-like beta-barrel" evidence="14">
    <location>
        <begin position="447"/>
        <end position="761"/>
    </location>
</feature>
<evidence type="ECO:0000313" key="16">
    <source>
        <dbReference type="EMBL" id="EDS03634.1"/>
    </source>
</evidence>
<dbReference type="Proteomes" id="UP000005819">
    <property type="component" value="Unassembled WGS sequence"/>
</dbReference>
<keyword evidence="6" id="KW-0408">Iron</keyword>
<dbReference type="Pfam" id="PF00593">
    <property type="entry name" value="TonB_dep_Rec_b-barrel"/>
    <property type="match status" value="1"/>
</dbReference>
<keyword evidence="9 11" id="KW-0472">Membrane</keyword>
<evidence type="ECO:0000256" key="2">
    <source>
        <dbReference type="ARBA" id="ARBA00022448"/>
    </source>
</evidence>
<evidence type="ECO:0000256" key="12">
    <source>
        <dbReference type="RuleBase" id="RU003357"/>
    </source>
</evidence>
<dbReference type="InterPro" id="IPR000531">
    <property type="entry name" value="Beta-barrel_TonB"/>
</dbReference>
<dbReference type="InterPro" id="IPR012910">
    <property type="entry name" value="Plug_dom"/>
</dbReference>
<evidence type="ECO:0000256" key="11">
    <source>
        <dbReference type="PROSITE-ProRule" id="PRU01360"/>
    </source>
</evidence>
<proteinExistence type="inferred from homology"/>
<comment type="similarity">
    <text evidence="11 12">Belongs to the TonB-dependent receptor family.</text>
</comment>
<dbReference type="Gene3D" id="2.40.170.20">
    <property type="entry name" value="TonB-dependent receptor, beta-barrel domain"/>
    <property type="match status" value="1"/>
</dbReference>
<evidence type="ECO:0000256" key="5">
    <source>
        <dbReference type="ARBA" id="ARBA00022692"/>
    </source>
</evidence>
<reference evidence="16" key="2">
    <citation type="submission" date="2013-09" db="EMBL/GenBank/DDBJ databases">
        <title>Draft genome sequence of Alistipes putredinis (DSM 17216).</title>
        <authorList>
            <person name="Sudarsanam P."/>
            <person name="Ley R."/>
            <person name="Guruge J."/>
            <person name="Turnbaugh P.J."/>
            <person name="Mahowald M."/>
            <person name="Liep D."/>
            <person name="Gordon J."/>
        </authorList>
    </citation>
    <scope>NUCLEOTIDE SEQUENCE</scope>
    <source>
        <strain evidence="16">DSM 17216</strain>
    </source>
</reference>
<feature type="transmembrane region" description="Helical" evidence="13">
    <location>
        <begin position="52"/>
        <end position="75"/>
    </location>
</feature>
<organism evidence="16 17">
    <name type="scientific">Alistipes putredinis DSM 17216</name>
    <dbReference type="NCBI Taxonomy" id="445970"/>
    <lineage>
        <taxon>Bacteria</taxon>
        <taxon>Pseudomonadati</taxon>
        <taxon>Bacteroidota</taxon>
        <taxon>Bacteroidia</taxon>
        <taxon>Bacteroidales</taxon>
        <taxon>Rikenellaceae</taxon>
        <taxon>Alistipes</taxon>
    </lineage>
</organism>
<evidence type="ECO:0000256" key="4">
    <source>
        <dbReference type="ARBA" id="ARBA00022496"/>
    </source>
</evidence>
<evidence type="ECO:0000259" key="14">
    <source>
        <dbReference type="Pfam" id="PF00593"/>
    </source>
</evidence>
<feature type="domain" description="TonB-dependent receptor plug" evidence="15">
    <location>
        <begin position="104"/>
        <end position="208"/>
    </location>
</feature>
<dbReference type="GO" id="GO:0006826">
    <property type="term" value="P:iron ion transport"/>
    <property type="evidence" value="ECO:0007669"/>
    <property type="project" value="UniProtKB-KW"/>
</dbReference>
<keyword evidence="17" id="KW-1185">Reference proteome</keyword>
<dbReference type="PROSITE" id="PS52016">
    <property type="entry name" value="TONB_DEPENDENT_REC_3"/>
    <property type="match status" value="1"/>
</dbReference>
<evidence type="ECO:0000256" key="3">
    <source>
        <dbReference type="ARBA" id="ARBA00022452"/>
    </source>
</evidence>
<keyword evidence="3 11" id="KW-1134">Transmembrane beta strand</keyword>
<evidence type="ECO:0000256" key="6">
    <source>
        <dbReference type="ARBA" id="ARBA00023004"/>
    </source>
</evidence>
<dbReference type="SUPFAM" id="SSF56935">
    <property type="entry name" value="Porins"/>
    <property type="match status" value="1"/>
</dbReference>
<evidence type="ECO:0000256" key="7">
    <source>
        <dbReference type="ARBA" id="ARBA00023065"/>
    </source>
</evidence>
<dbReference type="GO" id="GO:0009279">
    <property type="term" value="C:cell outer membrane"/>
    <property type="evidence" value="ECO:0007669"/>
    <property type="project" value="UniProtKB-SubCell"/>
</dbReference>
<evidence type="ECO:0000256" key="10">
    <source>
        <dbReference type="ARBA" id="ARBA00023237"/>
    </source>
</evidence>
<evidence type="ECO:0000256" key="13">
    <source>
        <dbReference type="SAM" id="Phobius"/>
    </source>
</evidence>
<keyword evidence="5 11" id="KW-0812">Transmembrane</keyword>
<dbReference type="HOGENOM" id="CLU_008287_15_2_10"/>
<keyword evidence="2 11" id="KW-0813">Transport</keyword>
<protein>
    <submittedName>
        <fullName evidence="16">TonB-dependent receptor</fullName>
    </submittedName>
</protein>
<evidence type="ECO:0000256" key="8">
    <source>
        <dbReference type="ARBA" id="ARBA00023077"/>
    </source>
</evidence>
<evidence type="ECO:0000256" key="9">
    <source>
        <dbReference type="ARBA" id="ARBA00023136"/>
    </source>
</evidence>
<evidence type="ECO:0000313" key="17">
    <source>
        <dbReference type="Proteomes" id="UP000005819"/>
    </source>
</evidence>
<dbReference type="eggNOG" id="COG4772">
    <property type="taxonomic scope" value="Bacteria"/>
</dbReference>
<dbReference type="EMBL" id="ABFK02000018">
    <property type="protein sequence ID" value="EDS03634.1"/>
    <property type="molecule type" value="Genomic_DNA"/>
</dbReference>
<dbReference type="InterPro" id="IPR036942">
    <property type="entry name" value="Beta-barrel_TonB_sf"/>
</dbReference>
<comment type="caution">
    <text evidence="16">The sequence shown here is derived from an EMBL/GenBank/DDBJ whole genome shotgun (WGS) entry which is preliminary data.</text>
</comment>
<dbReference type="InterPro" id="IPR039426">
    <property type="entry name" value="TonB-dep_rcpt-like"/>
</dbReference>
<evidence type="ECO:0000259" key="15">
    <source>
        <dbReference type="Pfam" id="PF07715"/>
    </source>
</evidence>
<dbReference type="PANTHER" id="PTHR32552">
    <property type="entry name" value="FERRICHROME IRON RECEPTOR-RELATED"/>
    <property type="match status" value="1"/>
</dbReference>
<dbReference type="Pfam" id="PF07715">
    <property type="entry name" value="Plug"/>
    <property type="match status" value="1"/>
</dbReference>
<dbReference type="AlphaFoldDB" id="B0MWF5"/>
<comment type="subcellular location">
    <subcellularLocation>
        <location evidence="1 11">Cell outer membrane</location>
        <topology evidence="1 11">Multi-pass membrane protein</topology>
    </subcellularLocation>
</comment>
<gene>
    <name evidence="16" type="ORF">ALIPUT_01461</name>
</gene>
<keyword evidence="16" id="KW-0675">Receptor</keyword>
<keyword evidence="10 11" id="KW-0998">Cell outer membrane</keyword>
<keyword evidence="13" id="KW-1133">Transmembrane helix</keyword>
<accession>B0MWF5</accession>
<name>B0MWF5_9BACT</name>
<sequence length="795" mass="90258">MRVAKTIGISFLCPRTIAVKANAALRRNRRKPTDSTVCAVFAVRNDPMIRQAIHIIFLSACILLHAMSVCAAPALPEDSTPALADSVIQVEDIQVTAIKQGLNLRNQPVTASVIGRTDLERRHVAALKEVSQVVPNFHIPDYGSRMTSSIYIRGLGARIDQPVMGLNIDNIPYLNKDAYDFDLTDIERIEVLRGPQSTLFGRNTMGGVINVYTLSPFTFEGVRLGMEYGSGNTQKYRISTYYKTSERVGFSVGAYYSKTDGFFKNLYTGEKCDWERSGGGRFKVQYRNLHGLRIDNTFSFVKLEQGGYPYAYVETGQIAYNDPSDYRRTNFNDGLTIRYEGEKFSVASITSYQYLDDRMNLDQDFLPLSYFTLTQARREHAVTEDLVFRSPDDKAYRWLLGAFGFYRHTSMHAPVLFKEDGIRNLILDRFEPQGIHAEWGEDTFLLDSRFRTPDYGAALYHESTYDAGRWRFTAGLRVDFEASKLHYRSYAEATYTTQTPDGTSYPHAILVDQPGTLKQSFTEILPKISVLYRMGSSRRNTLYATVSKGYKAGGFNTQMFSDVLQQQVMKQMGFGSLYDVADVVTYKPEKSWNYEVGAHLSTPSHKVQADLALFYIDCRDQQLTVFPEGQVTGRLMTNAGRTRSFGGEASLLATLWRNLDLQVAYGYTRATFVKFDTGKADYAGNFIPYAPQHTLYAGASYTLRTGWNWLEYVIFRVAANGAGRIYWNEANTFSQPFYALLEASIRFEHRHWAVDVWGRNLTDTRYDTFYFMSIGNSFLQRGRPRTFGVSLSITL</sequence>
<keyword evidence="7" id="KW-0406">Ion transport</keyword>
<keyword evidence="8 12" id="KW-0798">TonB box</keyword>
<evidence type="ECO:0000256" key="1">
    <source>
        <dbReference type="ARBA" id="ARBA00004571"/>
    </source>
</evidence>
<dbReference type="PANTHER" id="PTHR32552:SF81">
    <property type="entry name" value="TONB-DEPENDENT OUTER MEMBRANE RECEPTOR"/>
    <property type="match status" value="1"/>
</dbReference>